<keyword evidence="2" id="KW-0808">Transferase</keyword>
<protein>
    <submittedName>
        <fullName evidence="4">Putative sucrose-phosphate synthase 3</fullName>
    </submittedName>
</protein>
<accession>A0A3L6DDT8</accession>
<dbReference type="InterPro" id="IPR044161">
    <property type="entry name" value="SPS"/>
</dbReference>
<dbReference type="ExpressionAtlas" id="A0A3L6DDT8">
    <property type="expression patterns" value="baseline and differential"/>
</dbReference>
<dbReference type="AlphaFoldDB" id="A0A3L6DDT8"/>
<dbReference type="Pfam" id="PF08550">
    <property type="entry name" value="GATA_AreA"/>
    <property type="match status" value="1"/>
</dbReference>
<organism evidence="4">
    <name type="scientific">Zea mays</name>
    <name type="common">Maize</name>
    <dbReference type="NCBI Taxonomy" id="4577"/>
    <lineage>
        <taxon>Eukaryota</taxon>
        <taxon>Viridiplantae</taxon>
        <taxon>Streptophyta</taxon>
        <taxon>Embryophyta</taxon>
        <taxon>Tracheophyta</taxon>
        <taxon>Spermatophyta</taxon>
        <taxon>Magnoliopsida</taxon>
        <taxon>Liliopsida</taxon>
        <taxon>Poales</taxon>
        <taxon>Poaceae</taxon>
        <taxon>PACMAD clade</taxon>
        <taxon>Panicoideae</taxon>
        <taxon>Andropogonodae</taxon>
        <taxon>Andropogoneae</taxon>
        <taxon>Tripsacinae</taxon>
        <taxon>Zea</taxon>
    </lineage>
</organism>
<dbReference type="InterPro" id="IPR013860">
    <property type="entry name" value="AreA_GATA"/>
</dbReference>
<dbReference type="Proteomes" id="UP000251960">
    <property type="component" value="Chromosome 9"/>
</dbReference>
<dbReference type="EMBL" id="NCVQ01000010">
    <property type="protein sequence ID" value="PWZ06796.1"/>
    <property type="molecule type" value="Genomic_DNA"/>
</dbReference>
<feature type="domain" description="Nitrogen regulatory protein areA GATA-like" evidence="3">
    <location>
        <begin position="88"/>
        <end position="100"/>
    </location>
</feature>
<dbReference type="PANTHER" id="PTHR46039">
    <property type="entry name" value="SUCROSE-PHOSPHATE SYNTHASE 3-RELATED"/>
    <property type="match status" value="1"/>
</dbReference>
<evidence type="ECO:0000313" key="4">
    <source>
        <dbReference type="EMBL" id="PWZ06796.1"/>
    </source>
</evidence>
<dbReference type="GO" id="GO:0016757">
    <property type="term" value="F:glycosyltransferase activity"/>
    <property type="evidence" value="ECO:0007669"/>
    <property type="project" value="UniProtKB-KW"/>
</dbReference>
<sequence length="135" mass="15166">MYGNDNWINSYLDAILDAGKGVAAAAAGAARGRGGGWGGDRPSLLLRERGHFSPARYFVEEVITGYDETDLYKTWLRANAMRSPQEKNTRLENMTWRIWNLARKKKEVRLFALGSFLLSLRAASYVPQSSCSSRF</sequence>
<gene>
    <name evidence="4" type="primary">SPS3_2</name>
    <name evidence="4" type="ORF">Zm00014a_037680</name>
</gene>
<keyword evidence="1" id="KW-0328">Glycosyltransferase</keyword>
<comment type="caution">
    <text evidence="4">The sequence shown here is derived from an EMBL/GenBank/DDBJ whole genome shotgun (WGS) entry which is preliminary data.</text>
</comment>
<evidence type="ECO:0000256" key="2">
    <source>
        <dbReference type="ARBA" id="ARBA00022679"/>
    </source>
</evidence>
<evidence type="ECO:0000256" key="1">
    <source>
        <dbReference type="ARBA" id="ARBA00022676"/>
    </source>
</evidence>
<name>A0A3L6DDT8_MAIZE</name>
<dbReference type="PANTHER" id="PTHR46039:SF4">
    <property type="entry name" value="SUCROSE-PHOSPHATE SYNTHASE 3-RELATED"/>
    <property type="match status" value="1"/>
</dbReference>
<reference evidence="4" key="1">
    <citation type="journal article" date="2018" name="Nat. Genet.">
        <title>Extensive intraspecific gene order and gene structural variations between Mo17 and other maize genomes.</title>
        <authorList>
            <person name="Sun S."/>
            <person name="Zhou Y."/>
            <person name="Chen J."/>
            <person name="Shi J."/>
            <person name="Zhao H."/>
            <person name="Zhao H."/>
            <person name="Song W."/>
            <person name="Zhang M."/>
            <person name="Cui Y."/>
            <person name="Dong X."/>
            <person name="Liu H."/>
            <person name="Ma X."/>
            <person name="Jiao Y."/>
            <person name="Wang B."/>
            <person name="Wei X."/>
            <person name="Stein J.C."/>
            <person name="Glaubitz J.C."/>
            <person name="Lu F."/>
            <person name="Yu G."/>
            <person name="Liang C."/>
            <person name="Fengler K."/>
            <person name="Li B."/>
            <person name="Rafalski A."/>
            <person name="Schnable P.S."/>
            <person name="Ware D.H."/>
            <person name="Buckler E.S."/>
            <person name="Lai J."/>
        </authorList>
    </citation>
    <scope>NUCLEOTIDE SEQUENCE [LARGE SCALE GENOMIC DNA]</scope>
    <source>
        <tissue evidence="4">Seedling</tissue>
    </source>
</reference>
<evidence type="ECO:0000259" key="3">
    <source>
        <dbReference type="Pfam" id="PF08550"/>
    </source>
</evidence>
<proteinExistence type="predicted"/>